<dbReference type="Proteomes" id="UP000814140">
    <property type="component" value="Unassembled WGS sequence"/>
</dbReference>
<reference evidence="1" key="2">
    <citation type="journal article" date="2022" name="New Phytol.">
        <title>Evolutionary transition to the ectomycorrhizal habit in the genomes of a hyperdiverse lineage of mushroom-forming fungi.</title>
        <authorList>
            <person name="Looney B."/>
            <person name="Miyauchi S."/>
            <person name="Morin E."/>
            <person name="Drula E."/>
            <person name="Courty P.E."/>
            <person name="Kohler A."/>
            <person name="Kuo A."/>
            <person name="LaButti K."/>
            <person name="Pangilinan J."/>
            <person name="Lipzen A."/>
            <person name="Riley R."/>
            <person name="Andreopoulos W."/>
            <person name="He G."/>
            <person name="Johnson J."/>
            <person name="Nolan M."/>
            <person name="Tritt A."/>
            <person name="Barry K.W."/>
            <person name="Grigoriev I.V."/>
            <person name="Nagy L.G."/>
            <person name="Hibbett D."/>
            <person name="Henrissat B."/>
            <person name="Matheny P.B."/>
            <person name="Labbe J."/>
            <person name="Martin F.M."/>
        </authorList>
    </citation>
    <scope>NUCLEOTIDE SEQUENCE</scope>
    <source>
        <strain evidence="1">HHB10654</strain>
    </source>
</reference>
<reference evidence="1" key="1">
    <citation type="submission" date="2021-03" db="EMBL/GenBank/DDBJ databases">
        <authorList>
            <consortium name="DOE Joint Genome Institute"/>
            <person name="Ahrendt S."/>
            <person name="Looney B.P."/>
            <person name="Miyauchi S."/>
            <person name="Morin E."/>
            <person name="Drula E."/>
            <person name="Courty P.E."/>
            <person name="Chicoki N."/>
            <person name="Fauchery L."/>
            <person name="Kohler A."/>
            <person name="Kuo A."/>
            <person name="Labutti K."/>
            <person name="Pangilinan J."/>
            <person name="Lipzen A."/>
            <person name="Riley R."/>
            <person name="Andreopoulos W."/>
            <person name="He G."/>
            <person name="Johnson J."/>
            <person name="Barry K.W."/>
            <person name="Grigoriev I.V."/>
            <person name="Nagy L."/>
            <person name="Hibbett D."/>
            <person name="Henrissat B."/>
            <person name="Matheny P.B."/>
            <person name="Labbe J."/>
            <person name="Martin F."/>
        </authorList>
    </citation>
    <scope>NUCLEOTIDE SEQUENCE</scope>
    <source>
        <strain evidence="1">HHB10654</strain>
    </source>
</reference>
<protein>
    <submittedName>
        <fullName evidence="1">Uncharacterized protein</fullName>
    </submittedName>
</protein>
<organism evidence="1 2">
    <name type="scientific">Artomyces pyxidatus</name>
    <dbReference type="NCBI Taxonomy" id="48021"/>
    <lineage>
        <taxon>Eukaryota</taxon>
        <taxon>Fungi</taxon>
        <taxon>Dikarya</taxon>
        <taxon>Basidiomycota</taxon>
        <taxon>Agaricomycotina</taxon>
        <taxon>Agaricomycetes</taxon>
        <taxon>Russulales</taxon>
        <taxon>Auriscalpiaceae</taxon>
        <taxon>Artomyces</taxon>
    </lineage>
</organism>
<name>A0ACB8TF95_9AGAM</name>
<dbReference type="EMBL" id="MU277191">
    <property type="protein sequence ID" value="KAI0067114.1"/>
    <property type="molecule type" value="Genomic_DNA"/>
</dbReference>
<keyword evidence="2" id="KW-1185">Reference proteome</keyword>
<evidence type="ECO:0000313" key="2">
    <source>
        <dbReference type="Proteomes" id="UP000814140"/>
    </source>
</evidence>
<comment type="caution">
    <text evidence="1">The sequence shown here is derived from an EMBL/GenBank/DDBJ whole genome shotgun (WGS) entry which is preliminary data.</text>
</comment>
<evidence type="ECO:0000313" key="1">
    <source>
        <dbReference type="EMBL" id="KAI0067114.1"/>
    </source>
</evidence>
<gene>
    <name evidence="1" type="ORF">BV25DRAFT_1835423</name>
</gene>
<sequence length="401" mass="44711">MYHLDKIPFLSIVHQIETTIRAASRNTCDEVNYIGEAALIETTNLIEGVLFDESERRFLLETKSEMPSNDAITGNDNCSSARGNLTIDSGTCWVLHLWQDDHCSMRANTSEGGFPSELPHFTLQWSGGDDRCPKRRATSYGKPNCGGVLRFVQLSLTDVDRISDLIIISCELVTYMPILRPFLSTIPPPFTWMVETLSLRRFLFEEDSPTGRFACLMELAVDANAKGNDWYRGNDRTRGLVGYNVAISSISSALKMDLTDSQRRTVGDVFAIVLANRASVLLAGGSLTDAKQAAIDGEVSERLAPWYYKPEGKVDGLVRVQSPPLWRRQWTGITNPRRRGGSPGPYWISDGISDVSTLWMEFYARGVGEAFCLDPERSGENLARGECPGFTDDVEMARKWP</sequence>
<proteinExistence type="predicted"/>
<accession>A0ACB8TF95</accession>